<dbReference type="Proteomes" id="UP001175000">
    <property type="component" value="Unassembled WGS sequence"/>
</dbReference>
<dbReference type="Pfam" id="PF00646">
    <property type="entry name" value="F-box"/>
    <property type="match status" value="1"/>
</dbReference>
<evidence type="ECO:0000313" key="4">
    <source>
        <dbReference type="Proteomes" id="UP001175000"/>
    </source>
</evidence>
<feature type="compositionally biased region" description="Basic residues" evidence="1">
    <location>
        <begin position="1"/>
        <end position="11"/>
    </location>
</feature>
<comment type="caution">
    <text evidence="3">The sequence shown here is derived from an EMBL/GenBank/DDBJ whole genome shotgun (WGS) entry which is preliminary data.</text>
</comment>
<feature type="domain" description="F-box" evidence="2">
    <location>
        <begin position="31"/>
        <end position="79"/>
    </location>
</feature>
<name>A0AA39WFC4_9PEZI</name>
<sequence>MPRRKSKVSRRPPKDIESDQRPDLPRGPEPHYTLSRLPLELIHNISSALNIPALCNLRRTCRTAKSVIDTYLPYQWLSAHHPWAIRAMVKAGATYPTCPKIYSSLRSETCSLCNQQLNLASNTFPDTTP</sequence>
<evidence type="ECO:0000259" key="2">
    <source>
        <dbReference type="PROSITE" id="PS50181"/>
    </source>
</evidence>
<dbReference type="AlphaFoldDB" id="A0AA39WFC4"/>
<organism evidence="3 4">
    <name type="scientific">Immersiella caudata</name>
    <dbReference type="NCBI Taxonomy" id="314043"/>
    <lineage>
        <taxon>Eukaryota</taxon>
        <taxon>Fungi</taxon>
        <taxon>Dikarya</taxon>
        <taxon>Ascomycota</taxon>
        <taxon>Pezizomycotina</taxon>
        <taxon>Sordariomycetes</taxon>
        <taxon>Sordariomycetidae</taxon>
        <taxon>Sordariales</taxon>
        <taxon>Lasiosphaeriaceae</taxon>
        <taxon>Immersiella</taxon>
    </lineage>
</organism>
<feature type="region of interest" description="Disordered" evidence="1">
    <location>
        <begin position="1"/>
        <end position="30"/>
    </location>
</feature>
<gene>
    <name evidence="3" type="ORF">B0T14DRAFT_570300</name>
</gene>
<dbReference type="Gene3D" id="1.20.1280.50">
    <property type="match status" value="1"/>
</dbReference>
<dbReference type="SUPFAM" id="SSF81383">
    <property type="entry name" value="F-box domain"/>
    <property type="match status" value="1"/>
</dbReference>
<protein>
    <recommendedName>
        <fullName evidence="2">F-box domain-containing protein</fullName>
    </recommendedName>
</protein>
<dbReference type="PROSITE" id="PS50181">
    <property type="entry name" value="FBOX"/>
    <property type="match status" value="1"/>
</dbReference>
<feature type="compositionally biased region" description="Basic and acidic residues" evidence="1">
    <location>
        <begin position="12"/>
        <end position="29"/>
    </location>
</feature>
<dbReference type="InterPro" id="IPR036047">
    <property type="entry name" value="F-box-like_dom_sf"/>
</dbReference>
<accession>A0AA39WFC4</accession>
<proteinExistence type="predicted"/>
<evidence type="ECO:0000256" key="1">
    <source>
        <dbReference type="SAM" id="MobiDB-lite"/>
    </source>
</evidence>
<keyword evidence="4" id="KW-1185">Reference proteome</keyword>
<evidence type="ECO:0000313" key="3">
    <source>
        <dbReference type="EMBL" id="KAK0614356.1"/>
    </source>
</evidence>
<reference evidence="3" key="1">
    <citation type="submission" date="2023-06" db="EMBL/GenBank/DDBJ databases">
        <title>Genome-scale phylogeny and comparative genomics of the fungal order Sordariales.</title>
        <authorList>
            <consortium name="Lawrence Berkeley National Laboratory"/>
            <person name="Hensen N."/>
            <person name="Bonometti L."/>
            <person name="Westerberg I."/>
            <person name="Brannstrom I.O."/>
            <person name="Guillou S."/>
            <person name="Cros-Aarteil S."/>
            <person name="Calhoun S."/>
            <person name="Haridas S."/>
            <person name="Kuo A."/>
            <person name="Mondo S."/>
            <person name="Pangilinan J."/>
            <person name="Riley R."/>
            <person name="Labutti K."/>
            <person name="Andreopoulos B."/>
            <person name="Lipzen A."/>
            <person name="Chen C."/>
            <person name="Yanf M."/>
            <person name="Daum C."/>
            <person name="Ng V."/>
            <person name="Clum A."/>
            <person name="Steindorff A."/>
            <person name="Ohm R."/>
            <person name="Martin F."/>
            <person name="Silar P."/>
            <person name="Natvig D."/>
            <person name="Lalanne C."/>
            <person name="Gautier V."/>
            <person name="Ament-Velasquez S.L."/>
            <person name="Kruys A."/>
            <person name="Hutchinson M.I."/>
            <person name="Powell A.J."/>
            <person name="Barry K."/>
            <person name="Miller A.N."/>
            <person name="Grigoriev I.V."/>
            <person name="Debuchy R."/>
            <person name="Gladieux P."/>
            <person name="Thoren M.H."/>
            <person name="Johannesson H."/>
        </authorList>
    </citation>
    <scope>NUCLEOTIDE SEQUENCE</scope>
    <source>
        <strain evidence="3">CBS 606.72</strain>
    </source>
</reference>
<dbReference type="InterPro" id="IPR001810">
    <property type="entry name" value="F-box_dom"/>
</dbReference>
<dbReference type="EMBL" id="JAULSU010000006">
    <property type="protein sequence ID" value="KAK0614356.1"/>
    <property type="molecule type" value="Genomic_DNA"/>
</dbReference>